<dbReference type="RefSeq" id="XP_021119901.1">
    <property type="nucleotide sequence ID" value="XM_021264242.1"/>
</dbReference>
<organism evidence="12 13">
    <name type="scientific">Heterocephalus glaber</name>
    <name type="common">Naked mole rat</name>
    <dbReference type="NCBI Taxonomy" id="10181"/>
    <lineage>
        <taxon>Eukaryota</taxon>
        <taxon>Metazoa</taxon>
        <taxon>Chordata</taxon>
        <taxon>Craniata</taxon>
        <taxon>Vertebrata</taxon>
        <taxon>Euteleostomi</taxon>
        <taxon>Mammalia</taxon>
        <taxon>Eutheria</taxon>
        <taxon>Euarchontoglires</taxon>
        <taxon>Glires</taxon>
        <taxon>Rodentia</taxon>
        <taxon>Hystricomorpha</taxon>
        <taxon>Bathyergidae</taxon>
        <taxon>Heterocephalus</taxon>
    </lineage>
</organism>
<evidence type="ECO:0000256" key="7">
    <source>
        <dbReference type="ARBA" id="ARBA00023163"/>
    </source>
</evidence>
<evidence type="ECO:0000256" key="10">
    <source>
        <dbReference type="SAM" id="MobiDB-lite"/>
    </source>
</evidence>
<evidence type="ECO:0000256" key="4">
    <source>
        <dbReference type="ARBA" id="ARBA00023015"/>
    </source>
</evidence>
<feature type="region of interest" description="Disordered" evidence="10">
    <location>
        <begin position="201"/>
        <end position="260"/>
    </location>
</feature>
<evidence type="ECO:0000256" key="3">
    <source>
        <dbReference type="ARBA" id="ARBA00009050"/>
    </source>
</evidence>
<dbReference type="PROSITE" id="PS50217">
    <property type="entry name" value="BZIP"/>
    <property type="match status" value="1"/>
</dbReference>
<keyword evidence="5" id="KW-0238">DNA-binding</keyword>
<name>A0AAX6THY5_HETGA</name>
<dbReference type="SUPFAM" id="SSF57959">
    <property type="entry name" value="Leucine zipper domain"/>
    <property type="match status" value="1"/>
</dbReference>
<evidence type="ECO:0000313" key="13">
    <source>
        <dbReference type="RefSeq" id="XP_021119901.1"/>
    </source>
</evidence>
<feature type="region of interest" description="Disordered" evidence="10">
    <location>
        <begin position="345"/>
        <end position="388"/>
    </location>
</feature>
<dbReference type="GO" id="GO:0005634">
    <property type="term" value="C:nucleus"/>
    <property type="evidence" value="ECO:0007669"/>
    <property type="project" value="UniProtKB-SubCell"/>
</dbReference>
<evidence type="ECO:0000256" key="6">
    <source>
        <dbReference type="ARBA" id="ARBA00023159"/>
    </source>
</evidence>
<evidence type="ECO:0000256" key="8">
    <source>
        <dbReference type="ARBA" id="ARBA00023230"/>
    </source>
</evidence>
<keyword evidence="7" id="KW-0804">Transcription</keyword>
<dbReference type="FunFam" id="1.20.5.170:FF:000054">
    <property type="entry name" value="Cyclic AMP-responsive element-binding protein 3-like 2"/>
    <property type="match status" value="1"/>
</dbReference>
<keyword evidence="4" id="KW-0805">Transcription regulation</keyword>
<keyword evidence="9" id="KW-0539">Nucleus</keyword>
<comment type="similarity">
    <text evidence="3">Belongs to the bZIP family. ATF subfamily.</text>
</comment>
<sequence length="584" mass="64045">MDAVLEPFPADRLFPGSSFLDLGDLNESDFLNNAHFPEHLDHFVENMDDFSNDLFSSFFDDPALDEKSPLLDMELDPPAPAIQAEHSYSLSGDSAPQSPLVPIKMEDTTEDVEHGAWALGHKLCSIMVKQEQSPELPVDPLAASSAMATATAAMAAAPLLSLSPLSRLPIPHQAPGEMTPRPVIKAEPQEVSQFLKVTPEDLVQMPPTPPSSQGSDSDGSQSPRSLPPSSPVRPMARSSNAISTSPLLTAPHKLQGTSGPLLLTEEEKRTLIAEGYPIPTKLPLSKAEEKALKRVRRKIKNKISAQESRRKKKEYVECLEKKVETFTSENNELWKKVETLENANRWGPAASDSRRKESSWTRQLEPERGLLKSHPTPSPRPPQQHVDVYTAAGPGRNLLQQLQKLQTLVSSKISRPYKMAATQTGTCLMVAALCFVLVLGSLMPCLPEFSSGPQTVKEDPAAADSIYTHSQLPSRSLLFYDEGAPSWEDGRGALLPVEPPEGWDIQPGGPGEQRPQEPQQHDHLDGTHETTKYLGEAWPEGIGGNGTWAPTPPCSSPRPPRSEHRTPRYPQRTSRARTRTPPTP</sequence>
<evidence type="ECO:0000256" key="2">
    <source>
        <dbReference type="ARBA" id="ARBA00004648"/>
    </source>
</evidence>
<keyword evidence="8" id="KW-0834">Unfolded protein response</keyword>
<dbReference type="InterPro" id="IPR004827">
    <property type="entry name" value="bZIP"/>
</dbReference>
<feature type="domain" description="BZIP" evidence="11">
    <location>
        <begin position="291"/>
        <end position="342"/>
    </location>
</feature>
<dbReference type="AlphaFoldDB" id="A0AAX6THY5"/>
<dbReference type="CDD" id="cd14689">
    <property type="entry name" value="bZIP_CREB3"/>
    <property type="match status" value="1"/>
</dbReference>
<dbReference type="SMART" id="SM00338">
    <property type="entry name" value="BRLZ"/>
    <property type="match status" value="1"/>
</dbReference>
<accession>A0AAX6THY5</accession>
<dbReference type="CTD" id="90993"/>
<evidence type="ECO:0000256" key="5">
    <source>
        <dbReference type="ARBA" id="ARBA00023125"/>
    </source>
</evidence>
<comment type="subcellular location">
    <subcellularLocation>
        <location evidence="2">Endoplasmic reticulum membrane</location>
        <topology evidence="2">Single-pass type II membrane protein</topology>
    </subcellularLocation>
    <subcellularLocation>
        <location evidence="1">Nucleus</location>
    </subcellularLocation>
</comment>
<dbReference type="InterPro" id="IPR046347">
    <property type="entry name" value="bZIP_sf"/>
</dbReference>
<gene>
    <name evidence="13" type="primary">Creb3l1</name>
</gene>
<dbReference type="PRINTS" id="PR00041">
    <property type="entry name" value="LEUZIPPRCREB"/>
</dbReference>
<evidence type="ECO:0000313" key="12">
    <source>
        <dbReference type="Proteomes" id="UP000694906"/>
    </source>
</evidence>
<feature type="compositionally biased region" description="Pro residues" evidence="10">
    <location>
        <begin position="550"/>
        <end position="559"/>
    </location>
</feature>
<dbReference type="GeneID" id="101698748"/>
<dbReference type="GO" id="GO:0006986">
    <property type="term" value="P:response to unfolded protein"/>
    <property type="evidence" value="ECO:0007669"/>
    <property type="project" value="UniProtKB-KW"/>
</dbReference>
<proteinExistence type="inferred from homology"/>
<dbReference type="GO" id="GO:0035497">
    <property type="term" value="F:cAMP response element binding"/>
    <property type="evidence" value="ECO:0007669"/>
    <property type="project" value="TreeGrafter"/>
</dbReference>
<evidence type="ECO:0000259" key="11">
    <source>
        <dbReference type="PROSITE" id="PS50217"/>
    </source>
</evidence>
<dbReference type="PROSITE" id="PS00036">
    <property type="entry name" value="BZIP_BASIC"/>
    <property type="match status" value="1"/>
</dbReference>
<feature type="compositionally biased region" description="Basic and acidic residues" evidence="10">
    <location>
        <begin position="352"/>
        <end position="370"/>
    </location>
</feature>
<dbReference type="GO" id="GO:0005789">
    <property type="term" value="C:endoplasmic reticulum membrane"/>
    <property type="evidence" value="ECO:0007669"/>
    <property type="project" value="UniProtKB-SubCell"/>
</dbReference>
<dbReference type="Pfam" id="PF00170">
    <property type="entry name" value="bZIP_1"/>
    <property type="match status" value="1"/>
</dbReference>
<feature type="compositionally biased region" description="Polar residues" evidence="10">
    <location>
        <begin position="237"/>
        <end position="247"/>
    </location>
</feature>
<evidence type="ECO:0000256" key="9">
    <source>
        <dbReference type="ARBA" id="ARBA00023242"/>
    </source>
</evidence>
<evidence type="ECO:0000256" key="1">
    <source>
        <dbReference type="ARBA" id="ARBA00004123"/>
    </source>
</evidence>
<dbReference type="Gene3D" id="1.20.5.170">
    <property type="match status" value="1"/>
</dbReference>
<dbReference type="GO" id="GO:0000981">
    <property type="term" value="F:DNA-binding transcription factor activity, RNA polymerase II-specific"/>
    <property type="evidence" value="ECO:0007669"/>
    <property type="project" value="TreeGrafter"/>
</dbReference>
<feature type="region of interest" description="Disordered" evidence="10">
    <location>
        <begin position="489"/>
        <end position="584"/>
    </location>
</feature>
<keyword evidence="12" id="KW-1185">Reference proteome</keyword>
<keyword evidence="6" id="KW-0010">Activator</keyword>
<protein>
    <submittedName>
        <fullName evidence="13">Cyclic AMP-responsive element-binding protein 3-like protein 1 isoform X1</fullName>
    </submittedName>
</protein>
<dbReference type="Proteomes" id="UP000694906">
    <property type="component" value="Unplaced"/>
</dbReference>
<dbReference type="PANTHER" id="PTHR46004">
    <property type="entry name" value="CYCLIC AMP RESPONSE ELEMENT-BINDING PROTEIN A"/>
    <property type="match status" value="1"/>
</dbReference>
<dbReference type="PANTHER" id="PTHR46004:SF1">
    <property type="entry name" value="CYCLIC AMP-RESPONSIVE ELEMENT-BINDING PROTEIN 3-LIKE PROTEIN 1"/>
    <property type="match status" value="1"/>
</dbReference>
<feature type="compositionally biased region" description="Low complexity" evidence="10">
    <location>
        <begin position="211"/>
        <end position="224"/>
    </location>
</feature>
<feature type="compositionally biased region" description="Basic and acidic residues" evidence="10">
    <location>
        <begin position="519"/>
        <end position="531"/>
    </location>
</feature>
<reference evidence="13" key="1">
    <citation type="submission" date="2025-08" db="UniProtKB">
        <authorList>
            <consortium name="RefSeq"/>
        </authorList>
    </citation>
    <scope>IDENTIFICATION</scope>
</reference>